<dbReference type="SUPFAM" id="SSF52540">
    <property type="entry name" value="P-loop containing nucleoside triphosphate hydrolases"/>
    <property type="match status" value="1"/>
</dbReference>
<dbReference type="AlphaFoldDB" id="A0A1B1YHX1"/>
<dbReference type="InterPro" id="IPR027417">
    <property type="entry name" value="P-loop_NTPase"/>
</dbReference>
<accession>A0A1B1YHX1</accession>
<feature type="transmembrane region" description="Helical" evidence="1">
    <location>
        <begin position="83"/>
        <end position="104"/>
    </location>
</feature>
<dbReference type="EMBL" id="CP014673">
    <property type="protein sequence ID" value="ANX00370.1"/>
    <property type="molecule type" value="Genomic_DNA"/>
</dbReference>
<gene>
    <name evidence="2" type="ORF">CSTERLE_01560</name>
</gene>
<dbReference type="PANTHER" id="PTHR37816:SF3">
    <property type="entry name" value="MODULATES DNA TOPOLOGY"/>
    <property type="match status" value="1"/>
</dbReference>
<organism evidence="2 3">
    <name type="scientific">Thermoclostridium stercorarium subsp. leptospartum DSM 9219</name>
    <dbReference type="NCBI Taxonomy" id="1346611"/>
    <lineage>
        <taxon>Bacteria</taxon>
        <taxon>Bacillati</taxon>
        <taxon>Bacillota</taxon>
        <taxon>Clostridia</taxon>
        <taxon>Eubacteriales</taxon>
        <taxon>Oscillospiraceae</taxon>
        <taxon>Thermoclostridium</taxon>
    </lineage>
</organism>
<keyword evidence="1" id="KW-1133">Transmembrane helix</keyword>
<dbReference type="RefSeq" id="WP_065820515.1">
    <property type="nucleotide sequence ID" value="NZ_CP014673.1"/>
</dbReference>
<evidence type="ECO:0000256" key="1">
    <source>
        <dbReference type="SAM" id="Phobius"/>
    </source>
</evidence>
<evidence type="ECO:0000313" key="3">
    <source>
        <dbReference type="Proteomes" id="UP000092931"/>
    </source>
</evidence>
<name>A0A1B1YHX1_THEST</name>
<keyword evidence="1" id="KW-0472">Membrane</keyword>
<evidence type="ECO:0008006" key="4">
    <source>
        <dbReference type="Google" id="ProtNLM"/>
    </source>
</evidence>
<dbReference type="InterPro" id="IPR052922">
    <property type="entry name" value="Cytidylate_Kinase-2"/>
</dbReference>
<sequence>MRRVMIIGSGGSGKSTLARQLGKILNIEVFHLDAIHWKPGWVETPLDEWKAIIDELTKKETWIIDGNYGDCTMETRIQAADTIIFLTFFFSIFSLLWCSNQILLI</sequence>
<proteinExistence type="predicted"/>
<reference evidence="2 3" key="1">
    <citation type="submission" date="2016-02" db="EMBL/GenBank/DDBJ databases">
        <title>Comparison of Clostridium stercorarium subspecies using comparative genomics and transcriptomics.</title>
        <authorList>
            <person name="Schellenberg J."/>
            <person name="Thallinger G."/>
            <person name="Levin D.B."/>
            <person name="Zhang X."/>
            <person name="Alvare G."/>
            <person name="Fristensky B."/>
            <person name="Sparling R."/>
        </authorList>
    </citation>
    <scope>NUCLEOTIDE SEQUENCE [LARGE SCALE GENOMIC DNA]</scope>
    <source>
        <strain evidence="2 3">DSM 9219</strain>
    </source>
</reference>
<evidence type="ECO:0000313" key="2">
    <source>
        <dbReference type="EMBL" id="ANX00370.1"/>
    </source>
</evidence>
<dbReference type="Proteomes" id="UP000092931">
    <property type="component" value="Chromosome"/>
</dbReference>
<dbReference type="Gene3D" id="3.40.50.300">
    <property type="entry name" value="P-loop containing nucleotide triphosphate hydrolases"/>
    <property type="match status" value="1"/>
</dbReference>
<dbReference type="PANTHER" id="PTHR37816">
    <property type="entry name" value="YALI0E33011P"/>
    <property type="match status" value="1"/>
</dbReference>
<protein>
    <recommendedName>
        <fullName evidence="4">Topology modulation protein</fullName>
    </recommendedName>
</protein>
<keyword evidence="1" id="KW-0812">Transmembrane</keyword>